<gene>
    <name evidence="2" type="ORF">G6F50_017265</name>
</gene>
<feature type="region of interest" description="Disordered" evidence="1">
    <location>
        <begin position="1"/>
        <end position="40"/>
    </location>
</feature>
<dbReference type="AlphaFoldDB" id="A0A9P7C0F4"/>
<evidence type="ECO:0000313" key="2">
    <source>
        <dbReference type="EMBL" id="KAG1530515.1"/>
    </source>
</evidence>
<comment type="caution">
    <text evidence="2">The sequence shown here is derived from an EMBL/GenBank/DDBJ whole genome shotgun (WGS) entry which is preliminary data.</text>
</comment>
<dbReference type="Proteomes" id="UP000740926">
    <property type="component" value="Unassembled WGS sequence"/>
</dbReference>
<accession>A0A9P7C0F4</accession>
<evidence type="ECO:0000256" key="1">
    <source>
        <dbReference type="SAM" id="MobiDB-lite"/>
    </source>
</evidence>
<dbReference type="EMBL" id="JAANIU010012336">
    <property type="protein sequence ID" value="KAG1530515.1"/>
    <property type="molecule type" value="Genomic_DNA"/>
</dbReference>
<evidence type="ECO:0000313" key="3">
    <source>
        <dbReference type="Proteomes" id="UP000740926"/>
    </source>
</evidence>
<reference evidence="2 3" key="1">
    <citation type="journal article" date="2020" name="Microb. Genom.">
        <title>Genetic diversity of clinical and environmental Mucorales isolates obtained from an investigation of mucormycosis cases among solid organ transplant recipients.</title>
        <authorList>
            <person name="Nguyen M.H."/>
            <person name="Kaul D."/>
            <person name="Muto C."/>
            <person name="Cheng S.J."/>
            <person name="Richter R.A."/>
            <person name="Bruno V.M."/>
            <person name="Liu G."/>
            <person name="Beyhan S."/>
            <person name="Sundermann A.J."/>
            <person name="Mounaud S."/>
            <person name="Pasculle A.W."/>
            <person name="Nierman W.C."/>
            <person name="Driscoll E."/>
            <person name="Cumbie R."/>
            <person name="Clancy C.J."/>
            <person name="Dupont C.L."/>
        </authorList>
    </citation>
    <scope>NUCLEOTIDE SEQUENCE [LARGE SCALE GENOMIC DNA]</scope>
    <source>
        <strain evidence="2 3">GL24</strain>
    </source>
</reference>
<proteinExistence type="predicted"/>
<feature type="compositionally biased region" description="Polar residues" evidence="1">
    <location>
        <begin position="1"/>
        <end position="23"/>
    </location>
</feature>
<protein>
    <submittedName>
        <fullName evidence="2">Uncharacterized protein</fullName>
    </submittedName>
</protein>
<name>A0A9P7C0F4_9FUNG</name>
<organism evidence="2 3">
    <name type="scientific">Rhizopus delemar</name>
    <dbReference type="NCBI Taxonomy" id="936053"/>
    <lineage>
        <taxon>Eukaryota</taxon>
        <taxon>Fungi</taxon>
        <taxon>Fungi incertae sedis</taxon>
        <taxon>Mucoromycota</taxon>
        <taxon>Mucoromycotina</taxon>
        <taxon>Mucoromycetes</taxon>
        <taxon>Mucorales</taxon>
        <taxon>Mucorineae</taxon>
        <taxon>Rhizopodaceae</taxon>
        <taxon>Rhizopus</taxon>
    </lineage>
</organism>
<keyword evidence="3" id="KW-1185">Reference proteome</keyword>
<sequence length="134" mass="14844">MSQSTRPTTTENGIPIIQPTNRAPTPRPNVRRVAPVGATQPTVSLAEHEALKRRLDATEAMVNALVAGSQPRGSKRPKFPTNNLLRITIRTIYSRLERKFTFPDSMQSDANMPVFDAIVHYGAKSCGNPQHLRI</sequence>